<evidence type="ECO:0000313" key="1">
    <source>
        <dbReference type="EMBL" id="GAF24953.1"/>
    </source>
</evidence>
<organism evidence="1">
    <name type="scientific">Moorella thermoacetica Y72</name>
    <dbReference type="NCBI Taxonomy" id="1325331"/>
    <lineage>
        <taxon>Bacteria</taxon>
        <taxon>Bacillati</taxon>
        <taxon>Bacillota</taxon>
        <taxon>Clostridia</taxon>
        <taxon>Neomoorellales</taxon>
        <taxon>Neomoorellaceae</taxon>
        <taxon>Neomoorella</taxon>
    </lineage>
</organism>
<gene>
    <name evidence="1" type="ORF">MTY_0281</name>
</gene>
<sequence length="45" mass="4719">MNGRGIITGRNLGGLSPIDLQRVILLAPQAEGPKTTRIGGHRGQV</sequence>
<name>A0A0S6UBT0_NEOTH</name>
<accession>A0A0S6UBT0</accession>
<protein>
    <submittedName>
        <fullName evidence="1">Uncharacterized protein</fullName>
    </submittedName>
</protein>
<dbReference type="Proteomes" id="UP000063718">
    <property type="component" value="Unassembled WGS sequence"/>
</dbReference>
<reference evidence="1" key="1">
    <citation type="journal article" date="2014" name="Gene">
        <title>Genome-guided analysis of transformation efficiency and carbon dioxide assimilation by Moorella thermoacetica Y72.</title>
        <authorList>
            <person name="Tsukahara K."/>
            <person name="Kita A."/>
            <person name="Nakashimada Y."/>
            <person name="Hoshino T."/>
            <person name="Murakami K."/>
        </authorList>
    </citation>
    <scope>NUCLEOTIDE SEQUENCE [LARGE SCALE GENOMIC DNA]</scope>
    <source>
        <strain evidence="1">Y72</strain>
    </source>
</reference>
<dbReference type="EMBL" id="DF238840">
    <property type="protein sequence ID" value="GAF24953.1"/>
    <property type="molecule type" value="Genomic_DNA"/>
</dbReference>
<dbReference type="AlphaFoldDB" id="A0A0S6UBT0"/>
<proteinExistence type="predicted"/>